<dbReference type="Proteomes" id="UP001209540">
    <property type="component" value="Unassembled WGS sequence"/>
</dbReference>
<evidence type="ECO:0000256" key="1">
    <source>
        <dbReference type="SAM" id="MobiDB-lite"/>
    </source>
</evidence>
<proteinExistence type="predicted"/>
<comment type="caution">
    <text evidence="2">The sequence shown here is derived from an EMBL/GenBank/DDBJ whole genome shotgun (WGS) entry which is preliminary data.</text>
</comment>
<accession>A0AAD5K3W9</accession>
<protein>
    <submittedName>
        <fullName evidence="2">Uncharacterized protein</fullName>
    </submittedName>
</protein>
<name>A0AAD5K3W9_9FUNG</name>
<gene>
    <name evidence="2" type="ORF">BDA99DRAFT_603715</name>
</gene>
<keyword evidence="3" id="KW-1185">Reference proteome</keyword>
<dbReference type="SUPFAM" id="SSF57845">
    <property type="entry name" value="B-box zinc-binding domain"/>
    <property type="match status" value="1"/>
</dbReference>
<dbReference type="PANTHER" id="PTHR46603:SF1">
    <property type="entry name" value="ABSCISSION_NOCUT CHECKPOINT REGULATOR"/>
    <property type="match status" value="1"/>
</dbReference>
<dbReference type="EMBL" id="JAIXMP010000009">
    <property type="protein sequence ID" value="KAI9268214.1"/>
    <property type="molecule type" value="Genomic_DNA"/>
</dbReference>
<feature type="compositionally biased region" description="Basic and acidic residues" evidence="1">
    <location>
        <begin position="1"/>
        <end position="32"/>
    </location>
</feature>
<feature type="compositionally biased region" description="Polar residues" evidence="1">
    <location>
        <begin position="37"/>
        <end position="50"/>
    </location>
</feature>
<reference evidence="2" key="2">
    <citation type="submission" date="2023-02" db="EMBL/GenBank/DDBJ databases">
        <authorList>
            <consortium name="DOE Joint Genome Institute"/>
            <person name="Mondo S.J."/>
            <person name="Chang Y."/>
            <person name="Wang Y."/>
            <person name="Ahrendt S."/>
            <person name="Andreopoulos W."/>
            <person name="Barry K."/>
            <person name="Beard J."/>
            <person name="Benny G.L."/>
            <person name="Blankenship S."/>
            <person name="Bonito G."/>
            <person name="Cuomo C."/>
            <person name="Desiro A."/>
            <person name="Gervers K.A."/>
            <person name="Hundley H."/>
            <person name="Kuo A."/>
            <person name="LaButti K."/>
            <person name="Lang B.F."/>
            <person name="Lipzen A."/>
            <person name="O'Donnell K."/>
            <person name="Pangilinan J."/>
            <person name="Reynolds N."/>
            <person name="Sandor L."/>
            <person name="Smith M.W."/>
            <person name="Tsang A."/>
            <person name="Grigoriev I.V."/>
            <person name="Stajich J.E."/>
            <person name="Spatafora J.W."/>
        </authorList>
    </citation>
    <scope>NUCLEOTIDE SEQUENCE</scope>
    <source>
        <strain evidence="2">RSA 2281</strain>
    </source>
</reference>
<evidence type="ECO:0000313" key="3">
    <source>
        <dbReference type="Proteomes" id="UP001209540"/>
    </source>
</evidence>
<dbReference type="PANTHER" id="PTHR46603">
    <property type="entry name" value="ABSCISSION/NOCUT CHECKPOINT REGULATOR"/>
    <property type="match status" value="1"/>
</dbReference>
<organism evidence="2 3">
    <name type="scientific">Phascolomyces articulosus</name>
    <dbReference type="NCBI Taxonomy" id="60185"/>
    <lineage>
        <taxon>Eukaryota</taxon>
        <taxon>Fungi</taxon>
        <taxon>Fungi incertae sedis</taxon>
        <taxon>Mucoromycota</taxon>
        <taxon>Mucoromycotina</taxon>
        <taxon>Mucoromycetes</taxon>
        <taxon>Mucorales</taxon>
        <taxon>Lichtheimiaceae</taxon>
        <taxon>Phascolomyces</taxon>
    </lineage>
</organism>
<dbReference type="Pfam" id="PF22586">
    <property type="entry name" value="ANCHR-like_BBOX"/>
    <property type="match status" value="1"/>
</dbReference>
<feature type="region of interest" description="Disordered" evidence="1">
    <location>
        <begin position="169"/>
        <end position="204"/>
    </location>
</feature>
<dbReference type="AlphaFoldDB" id="A0AAD5K3W9"/>
<feature type="region of interest" description="Disordered" evidence="1">
    <location>
        <begin position="1"/>
        <end position="58"/>
    </location>
</feature>
<reference evidence="2" key="1">
    <citation type="journal article" date="2022" name="IScience">
        <title>Evolution of zygomycete secretomes and the origins of terrestrial fungal ecologies.</title>
        <authorList>
            <person name="Chang Y."/>
            <person name="Wang Y."/>
            <person name="Mondo S."/>
            <person name="Ahrendt S."/>
            <person name="Andreopoulos W."/>
            <person name="Barry K."/>
            <person name="Beard J."/>
            <person name="Benny G.L."/>
            <person name="Blankenship S."/>
            <person name="Bonito G."/>
            <person name="Cuomo C."/>
            <person name="Desiro A."/>
            <person name="Gervers K.A."/>
            <person name="Hundley H."/>
            <person name="Kuo A."/>
            <person name="LaButti K."/>
            <person name="Lang B.F."/>
            <person name="Lipzen A."/>
            <person name="O'Donnell K."/>
            <person name="Pangilinan J."/>
            <person name="Reynolds N."/>
            <person name="Sandor L."/>
            <person name="Smith M.E."/>
            <person name="Tsang A."/>
            <person name="Grigoriev I.V."/>
            <person name="Stajich J.E."/>
            <person name="Spatafora J.W."/>
        </authorList>
    </citation>
    <scope>NUCLEOTIDE SEQUENCE</scope>
    <source>
        <strain evidence="2">RSA 2281</strain>
    </source>
</reference>
<sequence length="261" mass="30069">MGDDDLAKRVAQLKEEKEIKETDEELAQRFERVFPSQPITGDSAGPSTQKNKYDIPSDTNMDEVEKMLQEVDLFDSDDDDDGGMLYYYTGSTDDNAEDKKLKKIEQDLKLKELQKTFLGNENDGDIGLDDESHELLKQIKDQVDVEKKYAHLDQQRERDLEQRYLALKQNPPTLTSTNEEDNVATGQSSSSRAPGPPPKPIQEDEFHDEMDDWCIICNEDATIECKGCDHDRFCDRCWFDGHRSDMADYEAMKHQFIRLAK</sequence>
<evidence type="ECO:0000313" key="2">
    <source>
        <dbReference type="EMBL" id="KAI9268214.1"/>
    </source>
</evidence>